<sequence>MRKLVLSAVAFAATASLVLSGCGGGGDSDSKSGEKQQKNATTEAEVLTSYNPQPASNLQQGGKMTLPIVEIPDQLNSFHGNASLYTSKIAWFYQPQLSFNDPKGNITFNKDYLTDVKQTTVDGKTQVTYDINPKAKWNDGQDFDWTVFRDTWNALNGKDKKYVVGSTDGYSSIASVKKGKDADEAVVTFSGEFVYWKSLFYQVVNPHIAKADDFNKAYVNKAHPEWGAGPYTIAKFDTKGGVVTYKPNPKWWGAKPHLDEFTFVQMEESASINAFKNGQIDAVDAGNAEQLNQVKSVKGSELRRGTTTSNNLLIFNSTSPQLKDAAVRKALMDGIDRAQLAKITFQGLGYTEPLPGSLTLFPFQKGYQDSFGQLVKFDADKAKKELDAAGWKAGSDGVRAKGGQKLDLTFPTIGDSSTVKARATAIAQMMKNIGVHLEIKAHPSADFNKVFSERAFDIFGMGFISSDPNGMLYICQVYCSDSQLNVSRSVPKSMDKEVKAVTDLPTLDKQLKAGAAAEKKAMETYGVMPLHNGPTIWAVKKGLANFGSAQFYGNYGSLGPPELIGWQKK</sequence>
<proteinExistence type="predicted"/>
<feature type="domain" description="Solute-binding protein family 5" evidence="3">
    <location>
        <begin position="119"/>
        <end position="478"/>
    </location>
</feature>
<dbReference type="PIRSF" id="PIRSF002741">
    <property type="entry name" value="MppA"/>
    <property type="match status" value="1"/>
</dbReference>
<dbReference type="EMBL" id="JAVRER010000004">
    <property type="protein sequence ID" value="MDT0414617.1"/>
    <property type="molecule type" value="Genomic_DNA"/>
</dbReference>
<dbReference type="AlphaFoldDB" id="A0ABD5E1V3"/>
<gene>
    <name evidence="4" type="ORF">RM574_03870</name>
</gene>
<dbReference type="GO" id="GO:0042597">
    <property type="term" value="C:periplasmic space"/>
    <property type="evidence" value="ECO:0007669"/>
    <property type="project" value="UniProtKB-ARBA"/>
</dbReference>
<dbReference type="RefSeq" id="WP_202531348.1">
    <property type="nucleotide sequence ID" value="NZ_JAVRER010000004.1"/>
</dbReference>
<dbReference type="InterPro" id="IPR030678">
    <property type="entry name" value="Peptide/Ni-bd"/>
</dbReference>
<evidence type="ECO:0000259" key="3">
    <source>
        <dbReference type="Pfam" id="PF00496"/>
    </source>
</evidence>
<dbReference type="Gene3D" id="3.90.76.10">
    <property type="entry name" value="Dipeptide-binding Protein, Domain 1"/>
    <property type="match status" value="1"/>
</dbReference>
<feature type="compositionally biased region" description="Basic and acidic residues" evidence="1">
    <location>
        <begin position="28"/>
        <end position="37"/>
    </location>
</feature>
<evidence type="ECO:0000256" key="2">
    <source>
        <dbReference type="SAM" id="SignalP"/>
    </source>
</evidence>
<dbReference type="CDD" id="cd08501">
    <property type="entry name" value="PBP2_Lpqw"/>
    <property type="match status" value="1"/>
</dbReference>
<dbReference type="Gene3D" id="3.10.105.10">
    <property type="entry name" value="Dipeptide-binding Protein, Domain 3"/>
    <property type="match status" value="1"/>
</dbReference>
<dbReference type="InterPro" id="IPR039424">
    <property type="entry name" value="SBP_5"/>
</dbReference>
<dbReference type="Gene3D" id="3.40.190.10">
    <property type="entry name" value="Periplasmic binding protein-like II"/>
    <property type="match status" value="1"/>
</dbReference>
<dbReference type="SUPFAM" id="SSF53850">
    <property type="entry name" value="Periplasmic binding protein-like II"/>
    <property type="match status" value="1"/>
</dbReference>
<feature type="chain" id="PRO_5044839554" evidence="2">
    <location>
        <begin position="22"/>
        <end position="569"/>
    </location>
</feature>
<dbReference type="PANTHER" id="PTHR30290">
    <property type="entry name" value="PERIPLASMIC BINDING COMPONENT OF ABC TRANSPORTER"/>
    <property type="match status" value="1"/>
</dbReference>
<organism evidence="4 5">
    <name type="scientific">Streptomyces evansiae</name>
    <dbReference type="NCBI Taxonomy" id="3075535"/>
    <lineage>
        <taxon>Bacteria</taxon>
        <taxon>Bacillati</taxon>
        <taxon>Actinomycetota</taxon>
        <taxon>Actinomycetes</taxon>
        <taxon>Kitasatosporales</taxon>
        <taxon>Streptomycetaceae</taxon>
        <taxon>Streptomyces</taxon>
    </lineage>
</organism>
<keyword evidence="2" id="KW-0732">Signal</keyword>
<evidence type="ECO:0000256" key="1">
    <source>
        <dbReference type="SAM" id="MobiDB-lite"/>
    </source>
</evidence>
<dbReference type="Proteomes" id="UP001183607">
    <property type="component" value="Unassembled WGS sequence"/>
</dbReference>
<comment type="caution">
    <text evidence="4">The sequence shown here is derived from an EMBL/GenBank/DDBJ whole genome shotgun (WGS) entry which is preliminary data.</text>
</comment>
<feature type="region of interest" description="Disordered" evidence="1">
    <location>
        <begin position="24"/>
        <end position="45"/>
    </location>
</feature>
<evidence type="ECO:0000313" key="4">
    <source>
        <dbReference type="EMBL" id="MDT0414617.1"/>
    </source>
</evidence>
<dbReference type="Pfam" id="PF00496">
    <property type="entry name" value="SBP_bac_5"/>
    <property type="match status" value="1"/>
</dbReference>
<name>A0ABD5E1V3_9ACTN</name>
<dbReference type="PROSITE" id="PS51257">
    <property type="entry name" value="PROKAR_LIPOPROTEIN"/>
    <property type="match status" value="1"/>
</dbReference>
<dbReference type="InterPro" id="IPR000914">
    <property type="entry name" value="SBP_5_dom"/>
</dbReference>
<protein>
    <submittedName>
        <fullName evidence="4">ABC transporter family substrate-binding protein</fullName>
    </submittedName>
</protein>
<accession>A0ABD5E1V3</accession>
<reference evidence="5" key="1">
    <citation type="submission" date="2023-07" db="EMBL/GenBank/DDBJ databases">
        <title>30 novel species of actinomycetes from the DSMZ collection.</title>
        <authorList>
            <person name="Nouioui I."/>
        </authorList>
    </citation>
    <scope>NUCLEOTIDE SEQUENCE [LARGE SCALE GENOMIC DNA]</scope>
    <source>
        <strain evidence="5">DSM 41982</strain>
    </source>
</reference>
<evidence type="ECO:0000313" key="5">
    <source>
        <dbReference type="Proteomes" id="UP001183607"/>
    </source>
</evidence>
<feature type="signal peptide" evidence="2">
    <location>
        <begin position="1"/>
        <end position="21"/>
    </location>
</feature>
<dbReference type="PANTHER" id="PTHR30290:SF65">
    <property type="entry name" value="MONOACYL PHOSPHATIDYLINOSITOL TETRAMANNOSIDE-BINDING PROTEIN LPQW-RELATED"/>
    <property type="match status" value="1"/>
</dbReference>